<feature type="transmembrane region" description="Helical" evidence="8">
    <location>
        <begin position="213"/>
        <end position="238"/>
    </location>
</feature>
<dbReference type="OrthoDB" id="9793390at2"/>
<evidence type="ECO:0000256" key="3">
    <source>
        <dbReference type="ARBA" id="ARBA00022448"/>
    </source>
</evidence>
<feature type="transmembrane region" description="Helical" evidence="8">
    <location>
        <begin position="313"/>
        <end position="340"/>
    </location>
</feature>
<accession>D9QQX7</accession>
<evidence type="ECO:0000256" key="6">
    <source>
        <dbReference type="ARBA" id="ARBA00022989"/>
    </source>
</evidence>
<evidence type="ECO:0008006" key="11">
    <source>
        <dbReference type="Google" id="ProtNLM"/>
    </source>
</evidence>
<organism evidence="9 10">
    <name type="scientific">Acetohalobium arabaticum (strain ATCC 49924 / DSM 5501 / Z-7288)</name>
    <dbReference type="NCBI Taxonomy" id="574087"/>
    <lineage>
        <taxon>Bacteria</taxon>
        <taxon>Bacillati</taxon>
        <taxon>Bacillota</taxon>
        <taxon>Clostridia</taxon>
        <taxon>Halanaerobiales</taxon>
        <taxon>Halobacteroidaceae</taxon>
        <taxon>Acetohalobium</taxon>
    </lineage>
</organism>
<dbReference type="GO" id="GO:0005886">
    <property type="term" value="C:plasma membrane"/>
    <property type="evidence" value="ECO:0007669"/>
    <property type="project" value="UniProtKB-SubCell"/>
</dbReference>
<dbReference type="eggNOG" id="COG0628">
    <property type="taxonomic scope" value="Bacteria"/>
</dbReference>
<feature type="transmembrane region" description="Helical" evidence="8">
    <location>
        <begin position="9"/>
        <end position="30"/>
    </location>
</feature>
<dbReference type="EMBL" id="CP002105">
    <property type="protein sequence ID" value="ADL12918.1"/>
    <property type="molecule type" value="Genomic_DNA"/>
</dbReference>
<keyword evidence="6 8" id="KW-1133">Transmembrane helix</keyword>
<dbReference type="PANTHER" id="PTHR21716">
    <property type="entry name" value="TRANSMEMBRANE PROTEIN"/>
    <property type="match status" value="1"/>
</dbReference>
<evidence type="ECO:0000313" key="10">
    <source>
        <dbReference type="Proteomes" id="UP000001661"/>
    </source>
</evidence>
<keyword evidence="4" id="KW-1003">Cell membrane</keyword>
<dbReference type="KEGG" id="aar:Acear_1408"/>
<evidence type="ECO:0000256" key="2">
    <source>
        <dbReference type="ARBA" id="ARBA00009773"/>
    </source>
</evidence>
<feature type="transmembrane region" description="Helical" evidence="8">
    <location>
        <begin position="155"/>
        <end position="180"/>
    </location>
</feature>
<comment type="subcellular location">
    <subcellularLocation>
        <location evidence="1">Cell membrane</location>
        <topology evidence="1">Multi-pass membrane protein</topology>
    </subcellularLocation>
</comment>
<dbReference type="AlphaFoldDB" id="D9QQX7"/>
<feature type="transmembrane region" description="Helical" evidence="8">
    <location>
        <begin position="70"/>
        <end position="95"/>
    </location>
</feature>
<feature type="transmembrane region" description="Helical" evidence="8">
    <location>
        <begin position="270"/>
        <end position="293"/>
    </location>
</feature>
<keyword evidence="3" id="KW-0813">Transport</keyword>
<evidence type="ECO:0000256" key="1">
    <source>
        <dbReference type="ARBA" id="ARBA00004651"/>
    </source>
</evidence>
<dbReference type="RefSeq" id="WP_013278363.1">
    <property type="nucleotide sequence ID" value="NC_014378.1"/>
</dbReference>
<feature type="transmembrane region" description="Helical" evidence="8">
    <location>
        <begin position="244"/>
        <end position="263"/>
    </location>
</feature>
<dbReference type="Proteomes" id="UP000001661">
    <property type="component" value="Chromosome"/>
</dbReference>
<evidence type="ECO:0000256" key="5">
    <source>
        <dbReference type="ARBA" id="ARBA00022692"/>
    </source>
</evidence>
<gene>
    <name evidence="9" type="ordered locus">Acear_1408</name>
</gene>
<evidence type="ECO:0000256" key="4">
    <source>
        <dbReference type="ARBA" id="ARBA00022475"/>
    </source>
</evidence>
<evidence type="ECO:0000256" key="7">
    <source>
        <dbReference type="ARBA" id="ARBA00023136"/>
    </source>
</evidence>
<evidence type="ECO:0000313" key="9">
    <source>
        <dbReference type="EMBL" id="ADL12918.1"/>
    </source>
</evidence>
<dbReference type="STRING" id="574087.Acear_1408"/>
<reference evidence="9 10" key="1">
    <citation type="journal article" date="2010" name="Stand. Genomic Sci.">
        <title>Complete genome sequence of Acetohalobium arabaticum type strain (Z-7288).</title>
        <authorList>
            <person name="Sikorski J."/>
            <person name="Lapidus A."/>
            <person name="Chertkov O."/>
            <person name="Lucas S."/>
            <person name="Copeland A."/>
            <person name="Glavina Del Rio T."/>
            <person name="Nolan M."/>
            <person name="Tice H."/>
            <person name="Cheng J.F."/>
            <person name="Han C."/>
            <person name="Brambilla E."/>
            <person name="Pitluck S."/>
            <person name="Liolios K."/>
            <person name="Ivanova N."/>
            <person name="Mavromatis K."/>
            <person name="Mikhailova N."/>
            <person name="Pati A."/>
            <person name="Bruce D."/>
            <person name="Detter C."/>
            <person name="Tapia R."/>
            <person name="Goodwin L."/>
            <person name="Chen A."/>
            <person name="Palaniappan K."/>
            <person name="Land M."/>
            <person name="Hauser L."/>
            <person name="Chang Y.J."/>
            <person name="Jeffries C.D."/>
            <person name="Rohde M."/>
            <person name="Goker M."/>
            <person name="Spring S."/>
            <person name="Woyke T."/>
            <person name="Bristow J."/>
            <person name="Eisen J.A."/>
            <person name="Markowitz V."/>
            <person name="Hugenholtz P."/>
            <person name="Kyrpides N.C."/>
            <person name="Klenk H.P."/>
        </authorList>
    </citation>
    <scope>NUCLEOTIDE SEQUENCE [LARGE SCALE GENOMIC DNA]</scope>
    <source>
        <strain evidence="10">ATCC 49924 / DSM 5501 / Z-7288</strain>
    </source>
</reference>
<dbReference type="PANTHER" id="PTHR21716:SF53">
    <property type="entry name" value="PERMEASE PERM-RELATED"/>
    <property type="match status" value="1"/>
</dbReference>
<dbReference type="InterPro" id="IPR002549">
    <property type="entry name" value="AI-2E-like"/>
</dbReference>
<dbReference type="Pfam" id="PF01594">
    <property type="entry name" value="AI-2E_transport"/>
    <property type="match status" value="1"/>
</dbReference>
<feature type="transmembrane region" description="Helical" evidence="8">
    <location>
        <begin position="36"/>
        <end position="58"/>
    </location>
</feature>
<proteinExistence type="inferred from homology"/>
<protein>
    <recommendedName>
        <fullName evidence="11">AI-2E family transporter</fullName>
    </recommendedName>
</protein>
<name>D9QQX7_ACEAZ</name>
<comment type="similarity">
    <text evidence="2">Belongs to the autoinducer-2 exporter (AI-2E) (TC 2.A.86) family.</text>
</comment>
<dbReference type="HOGENOM" id="CLU_031275_8_2_9"/>
<sequence>MFTGRFFKAAYGLILILLILFLAGQIPYIMNPLSTVISIILLPVLLGGFFYYLLRPIVRFFTARVNSKNLAILITGLLIIIAAVVVIYFGGSIIYTELEKLINYFSLNYEVIRENISRIIKLGNGHLDFLSDFNIQKRLLGFAQRMLEKFSNYNFMGAFSSLTNLGTIVVLIPFVVFYFLKDDHKIYYLLLSWFTEENKPQAKRMLREIDEALATYIGTQLIVAFILGSFMFVGYLLIGLPNSLALALIIAITSLVPILGPALGILPALFVALTTNFLMIVKLFIVLAVAQYLEGNLVRPIVQGGKLNIHPLVVLFLIIISILLFGVLGALFVVPIYVVVRIIIENKTAFYSNKQ</sequence>
<evidence type="ECO:0000256" key="8">
    <source>
        <dbReference type="SAM" id="Phobius"/>
    </source>
</evidence>
<dbReference type="GO" id="GO:0055085">
    <property type="term" value="P:transmembrane transport"/>
    <property type="evidence" value="ECO:0007669"/>
    <property type="project" value="TreeGrafter"/>
</dbReference>
<keyword evidence="7 8" id="KW-0472">Membrane</keyword>
<keyword evidence="5 8" id="KW-0812">Transmembrane</keyword>
<keyword evidence="10" id="KW-1185">Reference proteome</keyword>